<evidence type="ECO:0000313" key="4">
    <source>
        <dbReference type="WBParaSite" id="HPBE_0000099401-mRNA-1"/>
    </source>
</evidence>
<reference evidence="4" key="2">
    <citation type="submission" date="2019-09" db="UniProtKB">
        <authorList>
            <consortium name="WormBaseParasite"/>
        </authorList>
    </citation>
    <scope>IDENTIFICATION</scope>
</reference>
<dbReference type="EMBL" id="UZAH01000930">
    <property type="protein sequence ID" value="VDO19377.1"/>
    <property type="molecule type" value="Genomic_DNA"/>
</dbReference>
<accession>A0A183F4A2</accession>
<evidence type="ECO:0000256" key="1">
    <source>
        <dbReference type="SAM" id="MobiDB-lite"/>
    </source>
</evidence>
<dbReference type="WBParaSite" id="HPBE_0000099401-mRNA-1">
    <property type="protein sequence ID" value="HPBE_0000099401-mRNA-1"/>
    <property type="gene ID" value="HPBE_0000099401"/>
</dbReference>
<evidence type="ECO:0000313" key="3">
    <source>
        <dbReference type="Proteomes" id="UP000050761"/>
    </source>
</evidence>
<evidence type="ECO:0000313" key="2">
    <source>
        <dbReference type="EMBL" id="VDO19377.1"/>
    </source>
</evidence>
<proteinExistence type="predicted"/>
<reference evidence="2 3" key="1">
    <citation type="submission" date="2018-11" db="EMBL/GenBank/DDBJ databases">
        <authorList>
            <consortium name="Pathogen Informatics"/>
        </authorList>
    </citation>
    <scope>NUCLEOTIDE SEQUENCE [LARGE SCALE GENOMIC DNA]</scope>
</reference>
<protein>
    <submittedName>
        <fullName evidence="4">DNA-binding protein</fullName>
    </submittedName>
</protein>
<sequence>MSYEELQAKLFGDMAAPQEKRKKWTEEDGEHD</sequence>
<keyword evidence="3" id="KW-1185">Reference proteome</keyword>
<feature type="region of interest" description="Disordered" evidence="1">
    <location>
        <begin position="1"/>
        <end position="32"/>
    </location>
</feature>
<organism evidence="3 4">
    <name type="scientific">Heligmosomoides polygyrus</name>
    <name type="common">Parasitic roundworm</name>
    <dbReference type="NCBI Taxonomy" id="6339"/>
    <lineage>
        <taxon>Eukaryota</taxon>
        <taxon>Metazoa</taxon>
        <taxon>Ecdysozoa</taxon>
        <taxon>Nematoda</taxon>
        <taxon>Chromadorea</taxon>
        <taxon>Rhabditida</taxon>
        <taxon>Rhabditina</taxon>
        <taxon>Rhabditomorpha</taxon>
        <taxon>Strongyloidea</taxon>
        <taxon>Heligmosomidae</taxon>
        <taxon>Heligmosomoides</taxon>
    </lineage>
</organism>
<accession>A0A3P7UAQ1</accession>
<name>A0A183F4A2_HELPZ</name>
<dbReference type="AlphaFoldDB" id="A0A183F4A2"/>
<dbReference type="Proteomes" id="UP000050761">
    <property type="component" value="Unassembled WGS sequence"/>
</dbReference>
<gene>
    <name evidence="2" type="ORF">HPBE_LOCUS995</name>
</gene>